<proteinExistence type="predicted"/>
<sequence>MVTPVPLHEDDLDLEMGLVIGSVPGGLVVRIPNFHLGGPRSIPGVGNNKGPDGLVKRLNASRASEEAILVRVNHCGFPTPEVVFLRDSLRTPTPERCFYGRGVTDSN</sequence>
<name>A0AAV4S2U3_9ARAC</name>
<organism evidence="1 2">
    <name type="scientific">Caerostris darwini</name>
    <dbReference type="NCBI Taxonomy" id="1538125"/>
    <lineage>
        <taxon>Eukaryota</taxon>
        <taxon>Metazoa</taxon>
        <taxon>Ecdysozoa</taxon>
        <taxon>Arthropoda</taxon>
        <taxon>Chelicerata</taxon>
        <taxon>Arachnida</taxon>
        <taxon>Araneae</taxon>
        <taxon>Araneomorphae</taxon>
        <taxon>Entelegynae</taxon>
        <taxon>Araneoidea</taxon>
        <taxon>Araneidae</taxon>
        <taxon>Caerostris</taxon>
    </lineage>
</organism>
<gene>
    <name evidence="1" type="ORF">CDAR_26721</name>
</gene>
<dbReference type="Proteomes" id="UP001054837">
    <property type="component" value="Unassembled WGS sequence"/>
</dbReference>
<dbReference type="AlphaFoldDB" id="A0AAV4S2U3"/>
<reference evidence="1 2" key="1">
    <citation type="submission" date="2021-06" db="EMBL/GenBank/DDBJ databases">
        <title>Caerostris darwini draft genome.</title>
        <authorList>
            <person name="Kono N."/>
            <person name="Arakawa K."/>
        </authorList>
    </citation>
    <scope>NUCLEOTIDE SEQUENCE [LARGE SCALE GENOMIC DNA]</scope>
</reference>
<keyword evidence="2" id="KW-1185">Reference proteome</keyword>
<dbReference type="EMBL" id="BPLQ01006990">
    <property type="protein sequence ID" value="GIY26921.1"/>
    <property type="molecule type" value="Genomic_DNA"/>
</dbReference>
<accession>A0AAV4S2U3</accession>
<protein>
    <submittedName>
        <fullName evidence="1">Uncharacterized protein</fullName>
    </submittedName>
</protein>
<evidence type="ECO:0000313" key="2">
    <source>
        <dbReference type="Proteomes" id="UP001054837"/>
    </source>
</evidence>
<comment type="caution">
    <text evidence="1">The sequence shown here is derived from an EMBL/GenBank/DDBJ whole genome shotgun (WGS) entry which is preliminary data.</text>
</comment>
<evidence type="ECO:0000313" key="1">
    <source>
        <dbReference type="EMBL" id="GIY26921.1"/>
    </source>
</evidence>